<comment type="caution">
    <text evidence="2">The sequence shown here is derived from an EMBL/GenBank/DDBJ whole genome shotgun (WGS) entry which is preliminary data.</text>
</comment>
<dbReference type="AlphaFoldDB" id="A0A371HSI9"/>
<reference evidence="2" key="1">
    <citation type="submission" date="2018-05" db="EMBL/GenBank/DDBJ databases">
        <title>Draft genome of Mucuna pruriens seed.</title>
        <authorList>
            <person name="Nnadi N.E."/>
            <person name="Vos R."/>
            <person name="Hasami M.H."/>
            <person name="Devisetty U.K."/>
            <person name="Aguiy J.C."/>
        </authorList>
    </citation>
    <scope>NUCLEOTIDE SEQUENCE [LARGE SCALE GENOMIC DNA]</scope>
    <source>
        <strain evidence="2">JCA_2017</strain>
    </source>
</reference>
<protein>
    <submittedName>
        <fullName evidence="2">Uncharacterized protein</fullName>
    </submittedName>
</protein>
<sequence>MGIVKLRSLVQLQVLATTQNVVQFLDIRQGELRSSQNRTVVLNRNPGKGPERARAKSSLTREGGANSGLGGR</sequence>
<keyword evidence="3" id="KW-1185">Reference proteome</keyword>
<gene>
    <name evidence="2" type="ORF">CR513_10395</name>
</gene>
<evidence type="ECO:0000313" key="3">
    <source>
        <dbReference type="Proteomes" id="UP000257109"/>
    </source>
</evidence>
<accession>A0A371HSI9</accession>
<dbReference type="EMBL" id="QJKJ01001820">
    <property type="protein sequence ID" value="RDY05755.1"/>
    <property type="molecule type" value="Genomic_DNA"/>
</dbReference>
<proteinExistence type="predicted"/>
<dbReference type="Proteomes" id="UP000257109">
    <property type="component" value="Unassembled WGS sequence"/>
</dbReference>
<evidence type="ECO:0000313" key="2">
    <source>
        <dbReference type="EMBL" id="RDY05755.1"/>
    </source>
</evidence>
<feature type="non-terminal residue" evidence="2">
    <location>
        <position position="1"/>
    </location>
</feature>
<feature type="region of interest" description="Disordered" evidence="1">
    <location>
        <begin position="41"/>
        <end position="72"/>
    </location>
</feature>
<name>A0A371HSI9_MUCPR</name>
<evidence type="ECO:0000256" key="1">
    <source>
        <dbReference type="SAM" id="MobiDB-lite"/>
    </source>
</evidence>
<organism evidence="2 3">
    <name type="scientific">Mucuna pruriens</name>
    <name type="common">Velvet bean</name>
    <name type="synonym">Dolichos pruriens</name>
    <dbReference type="NCBI Taxonomy" id="157652"/>
    <lineage>
        <taxon>Eukaryota</taxon>
        <taxon>Viridiplantae</taxon>
        <taxon>Streptophyta</taxon>
        <taxon>Embryophyta</taxon>
        <taxon>Tracheophyta</taxon>
        <taxon>Spermatophyta</taxon>
        <taxon>Magnoliopsida</taxon>
        <taxon>eudicotyledons</taxon>
        <taxon>Gunneridae</taxon>
        <taxon>Pentapetalae</taxon>
        <taxon>rosids</taxon>
        <taxon>fabids</taxon>
        <taxon>Fabales</taxon>
        <taxon>Fabaceae</taxon>
        <taxon>Papilionoideae</taxon>
        <taxon>50 kb inversion clade</taxon>
        <taxon>NPAAA clade</taxon>
        <taxon>indigoferoid/millettioid clade</taxon>
        <taxon>Phaseoleae</taxon>
        <taxon>Mucuna</taxon>
    </lineage>
</organism>